<evidence type="ECO:0000313" key="2">
    <source>
        <dbReference type="Proteomes" id="UP000348942"/>
    </source>
</evidence>
<sequence>MALSKTGLKQRILTELTAKGFTVSGEHSRNADYAEAIANAIVDEIQANAKAIVSSGSSAGSWPVK</sequence>
<name>A0A5Q0TIC9_9VIBR</name>
<dbReference type="EMBL" id="CP045700">
    <property type="protein sequence ID" value="QGA66600.1"/>
    <property type="molecule type" value="Genomic_DNA"/>
</dbReference>
<evidence type="ECO:0000313" key="1">
    <source>
        <dbReference type="EMBL" id="QGA66600.1"/>
    </source>
</evidence>
<organism evidence="1 2">
    <name type="scientific">Vibrio algicola</name>
    <dbReference type="NCBI Taxonomy" id="2662262"/>
    <lineage>
        <taxon>Bacteria</taxon>
        <taxon>Pseudomonadati</taxon>
        <taxon>Pseudomonadota</taxon>
        <taxon>Gammaproteobacteria</taxon>
        <taxon>Vibrionales</taxon>
        <taxon>Vibrionaceae</taxon>
        <taxon>Vibrio</taxon>
    </lineage>
</organism>
<keyword evidence="2" id="KW-1185">Reference proteome</keyword>
<gene>
    <name evidence="1" type="ORF">GFB47_14395</name>
</gene>
<dbReference type="AlphaFoldDB" id="A0A5Q0TIC9"/>
<dbReference type="RefSeq" id="WP_153448733.1">
    <property type="nucleotide sequence ID" value="NZ_CP045700.1"/>
</dbReference>
<proteinExistence type="predicted"/>
<accession>A0A5Q0TIC9</accession>
<protein>
    <submittedName>
        <fullName evidence="1">Uncharacterized protein</fullName>
    </submittedName>
</protein>
<dbReference type="Proteomes" id="UP000348942">
    <property type="component" value="Chromosome 2"/>
</dbReference>
<reference evidence="1 2" key="1">
    <citation type="submission" date="2019-10" db="EMBL/GenBank/DDBJ databases">
        <title>Vibrio sp. nov., isolated from Coralline algae surface.</title>
        <authorList>
            <person name="Geng Y."/>
            <person name="Zhang X."/>
        </authorList>
    </citation>
    <scope>NUCLEOTIDE SEQUENCE [LARGE SCALE GENOMIC DNA]</scope>
    <source>
        <strain evidence="1 2">SM1977</strain>
    </source>
</reference>